<dbReference type="Pfam" id="PF07194">
    <property type="entry name" value="P2"/>
    <property type="match status" value="1"/>
</dbReference>
<dbReference type="InterPro" id="IPR035891">
    <property type="entry name" value="CheY-binding_CheA"/>
</dbReference>
<dbReference type="Proteomes" id="UP000037267">
    <property type="component" value="Unassembled WGS sequence"/>
</dbReference>
<dbReference type="PATRIC" id="fig|1503.3.peg.2668"/>
<organism evidence="15 16">
    <name type="scientific">Gottschalkia purinilytica</name>
    <name type="common">Clostridium purinilyticum</name>
    <dbReference type="NCBI Taxonomy" id="1503"/>
    <lineage>
        <taxon>Bacteria</taxon>
        <taxon>Bacillati</taxon>
        <taxon>Bacillota</taxon>
        <taxon>Tissierellia</taxon>
        <taxon>Tissierellales</taxon>
        <taxon>Gottschalkiaceae</taxon>
        <taxon>Gottschalkia</taxon>
    </lineage>
</organism>
<dbReference type="CDD" id="cd00731">
    <property type="entry name" value="CheA_reg"/>
    <property type="match status" value="1"/>
</dbReference>
<feature type="modified residue" description="Phosphohistidine" evidence="11">
    <location>
        <position position="46"/>
    </location>
</feature>
<dbReference type="SUPFAM" id="SSF55874">
    <property type="entry name" value="ATPase domain of HSP90 chaperone/DNA topoisomerase II/histidine kinase"/>
    <property type="match status" value="1"/>
</dbReference>
<evidence type="ECO:0000256" key="9">
    <source>
        <dbReference type="ARBA" id="ARBA00022840"/>
    </source>
</evidence>
<dbReference type="InterPro" id="IPR036641">
    <property type="entry name" value="HPT_dom_sf"/>
</dbReference>
<dbReference type="EMBL" id="LGSS01000005">
    <property type="protein sequence ID" value="KNF08836.1"/>
    <property type="molecule type" value="Genomic_DNA"/>
</dbReference>
<evidence type="ECO:0000256" key="7">
    <source>
        <dbReference type="ARBA" id="ARBA00022741"/>
    </source>
</evidence>
<dbReference type="RefSeq" id="WP_050354932.1">
    <property type="nucleotide sequence ID" value="NZ_LGSS01000005.1"/>
</dbReference>
<dbReference type="PANTHER" id="PTHR43395">
    <property type="entry name" value="SENSOR HISTIDINE KINASE CHEA"/>
    <property type="match status" value="1"/>
</dbReference>
<dbReference type="SMART" id="SM00260">
    <property type="entry name" value="CheW"/>
    <property type="match status" value="1"/>
</dbReference>
<feature type="domain" description="CheW-like" evidence="13">
    <location>
        <begin position="544"/>
        <end position="672"/>
    </location>
</feature>
<dbReference type="GO" id="GO:0005524">
    <property type="term" value="F:ATP binding"/>
    <property type="evidence" value="ECO:0007669"/>
    <property type="project" value="UniProtKB-KW"/>
</dbReference>
<dbReference type="OrthoDB" id="9803176at2"/>
<evidence type="ECO:0000259" key="14">
    <source>
        <dbReference type="PROSITE" id="PS50894"/>
    </source>
</evidence>
<dbReference type="FunFam" id="3.30.565.10:FF:000016">
    <property type="entry name" value="Chemotaxis protein CheA, putative"/>
    <property type="match status" value="1"/>
</dbReference>
<dbReference type="Gene3D" id="3.30.70.1110">
    <property type="entry name" value="Histidine kinase CheA-like, P2 response regulator-binding domain"/>
    <property type="match status" value="1"/>
</dbReference>
<dbReference type="PROSITE" id="PS50851">
    <property type="entry name" value="CHEW"/>
    <property type="match status" value="1"/>
</dbReference>
<sequence>MDMNQYLDIFIEESREHLQYMNEHLLSLEKNPNEKSLLNEIFRVAHTLKGMSGTMGFTRIANLTHEMENLLDALRNDKVAANSHIIDILFRCFDSLDEYLNNIIEMGQEGELDSTGLVGEINSILNGDIDLQQANDKEQDKETLKLDEYTIKAIKSGNENNLNAYQINVKISEECMLKSARAFIVFTTLEESCEILHSNPPAEDIEDEKFDLEFTLVVVSSDDKKEIRDKLLSISEIASVDIEEVEITSQSFDNNEKMKQETASIDVKPTEIIQGSKTATQDKKKNITKSSNKIGKTVRVDIDRLDNLMNLVSELIIIKTRLEDTGNTQKGDMNEAIEYLERITTSLHDAVMKVRMVPIERVFNRFPRMVRDLTKDLGKDIELVMSGEETEVDRTIIDEIGDPLIHLIRNSIDHGIESPEIREQLGKNKTGILDLKAYADGNNVVIELDDDGSGLNLEKIKKKAVERGLISEYELNEMSKEDAIDLLFKPGFSTAETVSDLSGRGVGLDVVKTKIESISGNVEVKTEQGIGTKFIIRLPLTLAIIQALLINIGEEIYAIPLSSISEISSIKNNEIRKIQNQEVVLFRNKTLPIIRLNSVLGIEDSEDDEERTIVIVRKGDKEAGLIIDNLIGQQEIVIKSLGKFLSDIPYLSGATILGNGKISLILDVNSLF</sequence>
<dbReference type="InterPro" id="IPR010808">
    <property type="entry name" value="CheA_P2-bd"/>
</dbReference>
<dbReference type="Pfam" id="PF01627">
    <property type="entry name" value="Hpt"/>
    <property type="match status" value="1"/>
</dbReference>
<comment type="catalytic activity">
    <reaction evidence="1">
        <text>ATP + protein L-histidine = ADP + protein N-phospho-L-histidine.</text>
        <dbReference type="EC" id="2.7.13.3"/>
    </reaction>
</comment>
<keyword evidence="5 11" id="KW-0597">Phosphoprotein</keyword>
<dbReference type="GO" id="GO:0005737">
    <property type="term" value="C:cytoplasm"/>
    <property type="evidence" value="ECO:0007669"/>
    <property type="project" value="InterPro"/>
</dbReference>
<keyword evidence="9" id="KW-0067">ATP-binding</keyword>
<dbReference type="CDD" id="cd16916">
    <property type="entry name" value="HATPase_CheA-like"/>
    <property type="match status" value="1"/>
</dbReference>
<dbReference type="SMART" id="SM01231">
    <property type="entry name" value="H-kinase_dim"/>
    <property type="match status" value="1"/>
</dbReference>
<dbReference type="GO" id="GO:0006935">
    <property type="term" value="P:chemotaxis"/>
    <property type="evidence" value="ECO:0007669"/>
    <property type="project" value="UniProtKB-KW"/>
</dbReference>
<evidence type="ECO:0000256" key="3">
    <source>
        <dbReference type="ARBA" id="ARBA00021495"/>
    </source>
</evidence>
<evidence type="ECO:0000256" key="5">
    <source>
        <dbReference type="ARBA" id="ARBA00022553"/>
    </source>
</evidence>
<gene>
    <name evidence="15" type="primary">cheA</name>
    <name evidence="15" type="ORF">CLPU_5c01430</name>
</gene>
<dbReference type="InterPro" id="IPR051315">
    <property type="entry name" value="Bact_Chemotaxis_CheA"/>
</dbReference>
<feature type="domain" description="HPt" evidence="14">
    <location>
        <begin position="1"/>
        <end position="103"/>
    </location>
</feature>
<dbReference type="Gene3D" id="3.30.565.10">
    <property type="entry name" value="Histidine kinase-like ATPase, C-terminal domain"/>
    <property type="match status" value="1"/>
</dbReference>
<dbReference type="STRING" id="1503.CLPU_5c01430"/>
<evidence type="ECO:0000256" key="8">
    <source>
        <dbReference type="ARBA" id="ARBA00022777"/>
    </source>
</evidence>
<dbReference type="Gene3D" id="2.30.30.40">
    <property type="entry name" value="SH3 Domains"/>
    <property type="match status" value="1"/>
</dbReference>
<dbReference type="PRINTS" id="PR00344">
    <property type="entry name" value="BCTRLSENSOR"/>
</dbReference>
<dbReference type="InterPro" id="IPR004105">
    <property type="entry name" value="CheA-like_dim"/>
</dbReference>
<dbReference type="Pfam" id="PF02895">
    <property type="entry name" value="H-kinase_dim"/>
    <property type="match status" value="1"/>
</dbReference>
<evidence type="ECO:0000256" key="10">
    <source>
        <dbReference type="ARBA" id="ARBA00023012"/>
    </source>
</evidence>
<dbReference type="InterPro" id="IPR037006">
    <property type="entry name" value="CheA-like_homodim_sf"/>
</dbReference>
<dbReference type="Gene3D" id="1.10.287.560">
    <property type="entry name" value="Histidine kinase CheA-like, homodimeric domain"/>
    <property type="match status" value="1"/>
</dbReference>
<dbReference type="InterPro" id="IPR036890">
    <property type="entry name" value="HATPase_C_sf"/>
</dbReference>
<dbReference type="SUPFAM" id="SSF47226">
    <property type="entry name" value="Histidine-containing phosphotransfer domain, HPT domain"/>
    <property type="match status" value="1"/>
</dbReference>
<dbReference type="InterPro" id="IPR002545">
    <property type="entry name" value="CheW-lke_dom"/>
</dbReference>
<dbReference type="AlphaFoldDB" id="A0A0L0WBH7"/>
<keyword evidence="10" id="KW-0902">Two-component regulatory system</keyword>
<evidence type="ECO:0000256" key="1">
    <source>
        <dbReference type="ARBA" id="ARBA00000085"/>
    </source>
</evidence>
<keyword evidence="8" id="KW-0418">Kinase</keyword>
<dbReference type="SUPFAM" id="SSF47384">
    <property type="entry name" value="Homodimeric domain of signal transducing histidine kinase"/>
    <property type="match status" value="1"/>
</dbReference>
<evidence type="ECO:0000256" key="2">
    <source>
        <dbReference type="ARBA" id="ARBA00012438"/>
    </source>
</evidence>
<name>A0A0L0WBH7_GOTPU</name>
<evidence type="ECO:0000256" key="11">
    <source>
        <dbReference type="PROSITE-ProRule" id="PRU00110"/>
    </source>
</evidence>
<accession>A0A0L0WBH7</accession>
<dbReference type="PROSITE" id="PS50894">
    <property type="entry name" value="HPT"/>
    <property type="match status" value="1"/>
</dbReference>
<keyword evidence="4" id="KW-0145">Chemotaxis</keyword>
<dbReference type="PROSITE" id="PS50109">
    <property type="entry name" value="HIS_KIN"/>
    <property type="match status" value="1"/>
</dbReference>
<dbReference type="InterPro" id="IPR005467">
    <property type="entry name" value="His_kinase_dom"/>
</dbReference>
<keyword evidence="16" id="KW-1185">Reference proteome</keyword>
<comment type="caution">
    <text evidence="15">The sequence shown here is derived from an EMBL/GenBank/DDBJ whole genome shotgun (WGS) entry which is preliminary data.</text>
</comment>
<dbReference type="SUPFAM" id="SSF55052">
    <property type="entry name" value="CheY-binding domain of CheA"/>
    <property type="match status" value="1"/>
</dbReference>
<dbReference type="CDD" id="cd00088">
    <property type="entry name" value="HPT"/>
    <property type="match status" value="1"/>
</dbReference>
<evidence type="ECO:0000259" key="12">
    <source>
        <dbReference type="PROSITE" id="PS50109"/>
    </source>
</evidence>
<protein>
    <recommendedName>
        <fullName evidence="3">Chemotaxis protein CheA</fullName>
        <ecNumber evidence="2">2.7.13.3</ecNumber>
    </recommendedName>
</protein>
<evidence type="ECO:0000313" key="15">
    <source>
        <dbReference type="EMBL" id="KNF08836.1"/>
    </source>
</evidence>
<evidence type="ECO:0000313" key="16">
    <source>
        <dbReference type="Proteomes" id="UP000037267"/>
    </source>
</evidence>
<feature type="domain" description="Histidine kinase" evidence="12">
    <location>
        <begin position="293"/>
        <end position="542"/>
    </location>
</feature>
<dbReference type="GO" id="GO:0000155">
    <property type="term" value="F:phosphorelay sensor kinase activity"/>
    <property type="evidence" value="ECO:0007669"/>
    <property type="project" value="InterPro"/>
</dbReference>
<keyword evidence="7" id="KW-0547">Nucleotide-binding</keyword>
<dbReference type="PANTHER" id="PTHR43395:SF1">
    <property type="entry name" value="CHEMOTAXIS PROTEIN CHEA"/>
    <property type="match status" value="1"/>
</dbReference>
<reference evidence="16" key="1">
    <citation type="submission" date="2015-07" db="EMBL/GenBank/DDBJ databases">
        <title>Draft genome sequence of the purine-degrading Gottschalkia purinilyticum DSM 1384 (formerly Clostridium purinilyticum).</title>
        <authorList>
            <person name="Poehlein A."/>
            <person name="Schiel-Bengelsdorf B."/>
            <person name="Bengelsdorf F.R."/>
            <person name="Daniel R."/>
            <person name="Duerre P."/>
        </authorList>
    </citation>
    <scope>NUCLEOTIDE SEQUENCE [LARGE SCALE GENOMIC DNA]</scope>
    <source>
        <strain evidence="16">DSM 1384</strain>
    </source>
</reference>
<dbReference type="InterPro" id="IPR036097">
    <property type="entry name" value="HisK_dim/P_sf"/>
</dbReference>
<dbReference type="InterPro" id="IPR037052">
    <property type="entry name" value="CheA-like_P2_sf"/>
</dbReference>
<dbReference type="SUPFAM" id="SSF50341">
    <property type="entry name" value="CheW-like"/>
    <property type="match status" value="1"/>
</dbReference>
<evidence type="ECO:0000259" key="13">
    <source>
        <dbReference type="PROSITE" id="PS50851"/>
    </source>
</evidence>
<dbReference type="EC" id="2.7.13.3" evidence="2"/>
<evidence type="ECO:0000256" key="6">
    <source>
        <dbReference type="ARBA" id="ARBA00022679"/>
    </source>
</evidence>
<dbReference type="InterPro" id="IPR036061">
    <property type="entry name" value="CheW-like_dom_sf"/>
</dbReference>
<dbReference type="InterPro" id="IPR004358">
    <property type="entry name" value="Sig_transdc_His_kin-like_C"/>
</dbReference>
<dbReference type="FunFam" id="2.30.30.40:FF:000048">
    <property type="entry name" value="Chemotaxis protein CheA, putative"/>
    <property type="match status" value="1"/>
</dbReference>
<dbReference type="Gene3D" id="1.20.120.160">
    <property type="entry name" value="HPT domain"/>
    <property type="match status" value="1"/>
</dbReference>
<evidence type="ECO:0000256" key="4">
    <source>
        <dbReference type="ARBA" id="ARBA00022500"/>
    </source>
</evidence>
<proteinExistence type="predicted"/>
<dbReference type="Pfam" id="PF01584">
    <property type="entry name" value="CheW"/>
    <property type="match status" value="1"/>
</dbReference>
<dbReference type="InterPro" id="IPR008207">
    <property type="entry name" value="Sig_transdc_His_kin_Hpt_dom"/>
</dbReference>
<keyword evidence="6 15" id="KW-0808">Transferase</keyword>
<dbReference type="SMART" id="SM00387">
    <property type="entry name" value="HATPase_c"/>
    <property type="match status" value="1"/>
</dbReference>
<dbReference type="InterPro" id="IPR003594">
    <property type="entry name" value="HATPase_dom"/>
</dbReference>
<dbReference type="SMART" id="SM00073">
    <property type="entry name" value="HPT"/>
    <property type="match status" value="1"/>
</dbReference>
<dbReference type="Pfam" id="PF02518">
    <property type="entry name" value="HATPase_c"/>
    <property type="match status" value="1"/>
</dbReference>